<dbReference type="CDD" id="cd11060">
    <property type="entry name" value="CYP57A1-like"/>
    <property type="match status" value="1"/>
</dbReference>
<evidence type="ECO:0000256" key="5">
    <source>
        <dbReference type="ARBA" id="ARBA00023004"/>
    </source>
</evidence>
<dbReference type="InterPro" id="IPR017972">
    <property type="entry name" value="Cyt_P450_CS"/>
</dbReference>
<dbReference type="PRINTS" id="PR00463">
    <property type="entry name" value="EP450I"/>
</dbReference>
<dbReference type="PANTHER" id="PTHR24305:SF210">
    <property type="entry name" value="CYTOCHROME P450 MONOOXYGENASE ASQL-RELATED"/>
    <property type="match status" value="1"/>
</dbReference>
<gene>
    <name evidence="7" type="ORF">SLS63_013885</name>
</gene>
<feature type="transmembrane region" description="Helical" evidence="6">
    <location>
        <begin position="20"/>
        <end position="42"/>
    </location>
</feature>
<keyword evidence="6" id="KW-0472">Membrane</keyword>
<evidence type="ECO:0000313" key="7">
    <source>
        <dbReference type="EMBL" id="KAK7706819.1"/>
    </source>
</evidence>
<evidence type="ECO:0000256" key="4">
    <source>
        <dbReference type="ARBA" id="ARBA00022723"/>
    </source>
</evidence>
<evidence type="ECO:0000256" key="1">
    <source>
        <dbReference type="ARBA" id="ARBA00001971"/>
    </source>
</evidence>
<comment type="similarity">
    <text evidence="2">Belongs to the cytochrome P450 family.</text>
</comment>
<keyword evidence="8" id="KW-1185">Reference proteome</keyword>
<keyword evidence="4" id="KW-0479">Metal-binding</keyword>
<proteinExistence type="inferred from homology"/>
<keyword evidence="6" id="KW-0812">Transmembrane</keyword>
<name>A0ABR1NM86_DIAER</name>
<comment type="cofactor">
    <cofactor evidence="1">
        <name>heme</name>
        <dbReference type="ChEBI" id="CHEBI:30413"/>
    </cofactor>
</comment>
<dbReference type="Gene3D" id="1.10.630.10">
    <property type="entry name" value="Cytochrome P450"/>
    <property type="match status" value="2"/>
</dbReference>
<comment type="caution">
    <text evidence="7">The sequence shown here is derived from an EMBL/GenBank/DDBJ whole genome shotgun (WGS) entry which is preliminary data.</text>
</comment>
<sequence length="982" mass="110821">MSSLREQMASSLSTTSLSWTTALFLCAGLSILYYTLSAIYAWNRLRAFPAASWVANFSYMWLAKTTYSGKQYWVHRELHKKCGPMVRVGPNEIVTDDPDVMKSINSTSSTWHRDPFYITGRFNPYHDNLFSRLDPQDHKAAKSRTISAYSGRETPDLEAGIDGILKTLMEVIETRYATPAAESTAPPLLDLYLASSYFTLDVITRLAFGKEFGYLREEKDHYGFLRSLHDLWPQMSTCADIPWIRNMLFSPLFLKSLGPKPTDESGFGALMGVANHYVGLRFRPDAKPQQDMLGSMMKHGLSQIECETEGLFMIIAGTETTASVIRSALIHAMTCPPVYQRLKDEINGAVQEGSISKPITFQEAKKLPYLQAVIYEAIRMRTPLLGFIPKVVPKGGENILGHHVPGGTTIGFNLSAISRSPKLFGPDAELFRPERLMELDEQRRKQMERDIELAFGYGQWMCVGKSIAFMEINKVVFEFLISLFSRVIYARFFHPLARFPGPLLNSITSIPAAYLVYKGNQPQEFKKLHAKYGPVVRTGPNELSFIGADAWEDIYGVQPPVDDSVFQKDGLNFQKDPAWLAVVSPKDGQTGVSMAPPETHGRQRNALGATFTNEALLTQEDILQLHTDRLMEVLKTHAKDKEAINFSSWFTYATFDVIGDVVFAEPFGCLDEGEACRWADAINSIFQSGAWEQAFGQVAGVGTLLHRLMVKTLIPNEPKQWRQKHLQGAIDKTMRRIKDGTRSHPDMVGHILRNNTVRKARLSEMEMLLNMVQFISAGSETTASLLTGWVYFLLANPACYERVKAEVRSAFKTKEDITWASVGKLKYLEATVHEALRLTSPAPCNQHRVVPAQGRGNVIDGHFVPAGTTVAVAPWVAERHPDNFTDPDKFEPERWMGNPRYKNDKLHASQPFGLGVRACVGKNLSYFEARLIMGNLLWQFDMEFDQGEFAKAERKRWDNTDMLVWHVWVKPAMLIQLKERKF</sequence>
<evidence type="ECO:0000256" key="6">
    <source>
        <dbReference type="SAM" id="Phobius"/>
    </source>
</evidence>
<dbReference type="InterPro" id="IPR002401">
    <property type="entry name" value="Cyt_P450_E_grp-I"/>
</dbReference>
<keyword evidence="3" id="KW-0349">Heme</keyword>
<dbReference type="Proteomes" id="UP001430848">
    <property type="component" value="Unassembled WGS sequence"/>
</dbReference>
<keyword evidence="6" id="KW-1133">Transmembrane helix</keyword>
<dbReference type="PANTHER" id="PTHR24305">
    <property type="entry name" value="CYTOCHROME P450"/>
    <property type="match status" value="1"/>
</dbReference>
<organism evidence="7 8">
    <name type="scientific">Diaporthe eres</name>
    <name type="common">Phomopsis oblonga</name>
    <dbReference type="NCBI Taxonomy" id="83184"/>
    <lineage>
        <taxon>Eukaryota</taxon>
        <taxon>Fungi</taxon>
        <taxon>Dikarya</taxon>
        <taxon>Ascomycota</taxon>
        <taxon>Pezizomycotina</taxon>
        <taxon>Sordariomycetes</taxon>
        <taxon>Sordariomycetidae</taxon>
        <taxon>Diaporthales</taxon>
        <taxon>Diaporthaceae</taxon>
        <taxon>Diaporthe</taxon>
        <taxon>Diaporthe eres species complex</taxon>
    </lineage>
</organism>
<dbReference type="InterPro" id="IPR050121">
    <property type="entry name" value="Cytochrome_P450_monoxygenase"/>
</dbReference>
<dbReference type="SUPFAM" id="SSF48264">
    <property type="entry name" value="Cytochrome P450"/>
    <property type="match status" value="2"/>
</dbReference>
<evidence type="ECO:0000313" key="8">
    <source>
        <dbReference type="Proteomes" id="UP001430848"/>
    </source>
</evidence>
<dbReference type="Pfam" id="PF00067">
    <property type="entry name" value="p450"/>
    <property type="match status" value="2"/>
</dbReference>
<dbReference type="InterPro" id="IPR036396">
    <property type="entry name" value="Cyt_P450_sf"/>
</dbReference>
<accession>A0ABR1NM86</accession>
<dbReference type="PROSITE" id="PS00086">
    <property type="entry name" value="CYTOCHROME_P450"/>
    <property type="match status" value="1"/>
</dbReference>
<dbReference type="PRINTS" id="PR00385">
    <property type="entry name" value="P450"/>
</dbReference>
<evidence type="ECO:0000256" key="2">
    <source>
        <dbReference type="ARBA" id="ARBA00010617"/>
    </source>
</evidence>
<dbReference type="CDD" id="cd11058">
    <property type="entry name" value="CYP60B-like"/>
    <property type="match status" value="1"/>
</dbReference>
<dbReference type="InterPro" id="IPR001128">
    <property type="entry name" value="Cyt_P450"/>
</dbReference>
<keyword evidence="5" id="KW-0408">Iron</keyword>
<protein>
    <submittedName>
        <fullName evidence="7">Uncharacterized protein</fullName>
    </submittedName>
</protein>
<reference evidence="7 8" key="1">
    <citation type="submission" date="2024-02" db="EMBL/GenBank/DDBJ databases">
        <title>De novo assembly and annotation of 12 fungi associated with fruit tree decline syndrome in Ontario, Canada.</title>
        <authorList>
            <person name="Sulman M."/>
            <person name="Ellouze W."/>
            <person name="Ilyukhin E."/>
        </authorList>
    </citation>
    <scope>NUCLEOTIDE SEQUENCE [LARGE SCALE GENOMIC DNA]</scope>
    <source>
        <strain evidence="7 8">M169</strain>
    </source>
</reference>
<evidence type="ECO:0000256" key="3">
    <source>
        <dbReference type="ARBA" id="ARBA00022617"/>
    </source>
</evidence>
<dbReference type="EMBL" id="JAKNSF020000211">
    <property type="protein sequence ID" value="KAK7706819.1"/>
    <property type="molecule type" value="Genomic_DNA"/>
</dbReference>